<name>A0A5B8VR29_9BACT</name>
<protein>
    <submittedName>
        <fullName evidence="1">Uncharacterized protein</fullName>
    </submittedName>
</protein>
<dbReference type="EMBL" id="CP042434">
    <property type="protein sequence ID" value="QEC73889.1"/>
    <property type="molecule type" value="Genomic_DNA"/>
</dbReference>
<dbReference type="KEGG" id="agi:FSB73_21720"/>
<evidence type="ECO:0000313" key="2">
    <source>
        <dbReference type="Proteomes" id="UP000321291"/>
    </source>
</evidence>
<dbReference type="AlphaFoldDB" id="A0A5B8VR29"/>
<sequence>MESRGIKSRIDVGDYTWDYKFSNGKTGFVTFFCIKSVLTKIILQMGSFEQIFPLKPGFDDLYHIKEFATASDFKYLKEALIRKYGQPNDSISFETQPGLKDLIWDFKYYQVDLLYNHITKDRCEICYNLSTEVKKDIEQMGDNSEVNMQSNHL</sequence>
<proteinExistence type="predicted"/>
<keyword evidence="2" id="KW-1185">Reference proteome</keyword>
<evidence type="ECO:0000313" key="1">
    <source>
        <dbReference type="EMBL" id="QEC73889.1"/>
    </source>
</evidence>
<reference evidence="1 2" key="1">
    <citation type="journal article" date="2017" name="Int. J. Syst. Evol. Microbiol.">
        <title>Arachidicoccus ginsenosidivorans sp. nov., with ginsenoside-converting activity isolated from ginseng cultivating soil.</title>
        <authorList>
            <person name="Siddiqi M.Z."/>
            <person name="Aslam Z."/>
            <person name="Im W.T."/>
        </authorList>
    </citation>
    <scope>NUCLEOTIDE SEQUENCE [LARGE SCALE GENOMIC DNA]</scope>
    <source>
        <strain evidence="1 2">Gsoil 809</strain>
    </source>
</reference>
<dbReference type="Proteomes" id="UP000321291">
    <property type="component" value="Chromosome"/>
</dbReference>
<gene>
    <name evidence="1" type="ORF">FSB73_21720</name>
</gene>
<dbReference type="RefSeq" id="WP_146787189.1">
    <property type="nucleotide sequence ID" value="NZ_CP042434.1"/>
</dbReference>
<accession>A0A5B8VR29</accession>
<organism evidence="1 2">
    <name type="scientific">Arachidicoccus ginsenosidivorans</name>
    <dbReference type="NCBI Taxonomy" id="496057"/>
    <lineage>
        <taxon>Bacteria</taxon>
        <taxon>Pseudomonadati</taxon>
        <taxon>Bacteroidota</taxon>
        <taxon>Chitinophagia</taxon>
        <taxon>Chitinophagales</taxon>
        <taxon>Chitinophagaceae</taxon>
        <taxon>Arachidicoccus</taxon>
    </lineage>
</organism>